<reference evidence="2 3" key="1">
    <citation type="submission" date="2023-07" db="EMBL/GenBank/DDBJ databases">
        <title>Sequencing the genomes of 1000 actinobacteria strains.</title>
        <authorList>
            <person name="Klenk H.-P."/>
        </authorList>
    </citation>
    <scope>NUCLEOTIDE SEQUENCE [LARGE SCALE GENOMIC DNA]</scope>
    <source>
        <strain evidence="2 3">DSM 20167</strain>
    </source>
</reference>
<organism evidence="2 3">
    <name type="scientific">Paeniglutamicibacter sulfureus</name>
    <dbReference type="NCBI Taxonomy" id="43666"/>
    <lineage>
        <taxon>Bacteria</taxon>
        <taxon>Bacillati</taxon>
        <taxon>Actinomycetota</taxon>
        <taxon>Actinomycetes</taxon>
        <taxon>Micrococcales</taxon>
        <taxon>Micrococcaceae</taxon>
        <taxon>Paeniglutamicibacter</taxon>
    </lineage>
</organism>
<comment type="caution">
    <text evidence="2">The sequence shown here is derived from an EMBL/GenBank/DDBJ whole genome shotgun (WGS) entry which is preliminary data.</text>
</comment>
<evidence type="ECO:0000256" key="1">
    <source>
        <dbReference type="SAM" id="SignalP"/>
    </source>
</evidence>
<accession>A0ABU2BK30</accession>
<dbReference type="EMBL" id="JAVDYI010000001">
    <property type="protein sequence ID" value="MDR7357709.1"/>
    <property type="molecule type" value="Genomic_DNA"/>
</dbReference>
<gene>
    <name evidence="2" type="ORF">J2S64_001400</name>
</gene>
<feature type="chain" id="PRO_5046274365" evidence="1">
    <location>
        <begin position="23"/>
        <end position="81"/>
    </location>
</feature>
<dbReference type="RefSeq" id="WP_310289341.1">
    <property type="nucleotide sequence ID" value="NZ_BAAAWO010000001.1"/>
</dbReference>
<protein>
    <submittedName>
        <fullName evidence="2">Uncharacterized protein</fullName>
    </submittedName>
</protein>
<keyword evidence="3" id="KW-1185">Reference proteome</keyword>
<keyword evidence="1" id="KW-0732">Signal</keyword>
<proteinExistence type="predicted"/>
<evidence type="ECO:0000313" key="2">
    <source>
        <dbReference type="EMBL" id="MDR7357709.1"/>
    </source>
</evidence>
<dbReference type="Proteomes" id="UP001183817">
    <property type="component" value="Unassembled WGS sequence"/>
</dbReference>
<name>A0ABU2BK30_9MICC</name>
<evidence type="ECO:0000313" key="3">
    <source>
        <dbReference type="Proteomes" id="UP001183817"/>
    </source>
</evidence>
<feature type="signal peptide" evidence="1">
    <location>
        <begin position="1"/>
        <end position="22"/>
    </location>
</feature>
<sequence>MKPRRRSATTLALPAASGPVFSWCVMVLPSQEQEGPTETDRIERATKLAAGYDYAAATTALAGIEGAQAQKVIDPRRPKSE</sequence>